<dbReference type="GO" id="GO:0030729">
    <property type="term" value="F:acetoacetate-CoA ligase activity"/>
    <property type="evidence" value="ECO:0007669"/>
    <property type="project" value="TreeGrafter"/>
</dbReference>
<dbReference type="SUPFAM" id="SSF56801">
    <property type="entry name" value="Acetyl-CoA synthetase-like"/>
    <property type="match status" value="1"/>
</dbReference>
<keyword evidence="2" id="KW-1185">Reference proteome</keyword>
<reference evidence="1" key="1">
    <citation type="submission" date="2020-08" db="EMBL/GenBank/DDBJ databases">
        <title>Multicomponent nature underlies the extraordinary mechanical properties of spider dragline silk.</title>
        <authorList>
            <person name="Kono N."/>
            <person name="Nakamura H."/>
            <person name="Mori M."/>
            <person name="Yoshida Y."/>
            <person name="Ohtoshi R."/>
            <person name="Malay A.D."/>
            <person name="Moran D.A.P."/>
            <person name="Tomita M."/>
            <person name="Numata K."/>
            <person name="Arakawa K."/>
        </authorList>
    </citation>
    <scope>NUCLEOTIDE SEQUENCE</scope>
</reference>
<proteinExistence type="predicted"/>
<accession>A0A8X6TEB0</accession>
<dbReference type="Proteomes" id="UP000887013">
    <property type="component" value="Unassembled WGS sequence"/>
</dbReference>
<gene>
    <name evidence="1" type="primary">AACS_24</name>
    <name evidence="1" type="ORF">NPIL_383711</name>
</gene>
<dbReference type="Gene3D" id="3.40.50.12780">
    <property type="entry name" value="N-terminal domain of ligase-like"/>
    <property type="match status" value="1"/>
</dbReference>
<dbReference type="PANTHER" id="PTHR42921">
    <property type="entry name" value="ACETOACETYL-COA SYNTHETASE"/>
    <property type="match status" value="1"/>
</dbReference>
<dbReference type="InterPro" id="IPR042099">
    <property type="entry name" value="ANL_N_sf"/>
</dbReference>
<name>A0A8X6TEB0_NEPPI</name>
<evidence type="ECO:0000313" key="1">
    <source>
        <dbReference type="EMBL" id="GFT01401.1"/>
    </source>
</evidence>
<feature type="non-terminal residue" evidence="1">
    <location>
        <position position="1"/>
    </location>
</feature>
<dbReference type="OrthoDB" id="10253869at2759"/>
<comment type="caution">
    <text evidence="1">The sequence shown here is derived from an EMBL/GenBank/DDBJ whole genome shotgun (WGS) entry which is preliminary data.</text>
</comment>
<dbReference type="EMBL" id="BMAW01006938">
    <property type="protein sequence ID" value="GFT01401.1"/>
    <property type="molecule type" value="Genomic_DNA"/>
</dbReference>
<organism evidence="1 2">
    <name type="scientific">Nephila pilipes</name>
    <name type="common">Giant wood spider</name>
    <name type="synonym">Nephila maculata</name>
    <dbReference type="NCBI Taxonomy" id="299642"/>
    <lineage>
        <taxon>Eukaryota</taxon>
        <taxon>Metazoa</taxon>
        <taxon>Ecdysozoa</taxon>
        <taxon>Arthropoda</taxon>
        <taxon>Chelicerata</taxon>
        <taxon>Arachnida</taxon>
        <taxon>Araneae</taxon>
        <taxon>Araneomorphae</taxon>
        <taxon>Entelegynae</taxon>
        <taxon>Araneoidea</taxon>
        <taxon>Nephilidae</taxon>
        <taxon>Nephila</taxon>
    </lineage>
</organism>
<dbReference type="AlphaFoldDB" id="A0A8X6TEB0"/>
<evidence type="ECO:0000313" key="2">
    <source>
        <dbReference type="Proteomes" id="UP000887013"/>
    </source>
</evidence>
<dbReference type="PANTHER" id="PTHR42921:SF1">
    <property type="entry name" value="ACETOACETYL-COA SYNTHETASE"/>
    <property type="match status" value="1"/>
</dbReference>
<protein>
    <submittedName>
        <fullName evidence="1">Acetoacetyl-CoA synthetase</fullName>
    </submittedName>
</protein>
<sequence>VLLPLANNFLLNCDTDRESRWISTMPPGPTLQFAQLSIHFLGQTLVLYAGAPYFKSPTSFWDLLEMHKISTIVMFPNAIDEMQKRNYYPRCTEVLQLSSLFESSLPAYNGEMNAAALGTLMQVFDKDGNPVIGEMGEIVISKPVPSFPIGLWNDNDGSAQREKYFSKYPGMEVIFNLIIISGK</sequence>